<evidence type="ECO:0000313" key="3">
    <source>
        <dbReference type="Proteomes" id="UP000019471"/>
    </source>
</evidence>
<evidence type="ECO:0000313" key="2">
    <source>
        <dbReference type="EMBL" id="EXJ53564.1"/>
    </source>
</evidence>
<sequence length="197" mass="21944">MIRWESSARIPQNDSANPRGNDASSDIDDYPAILAKCRDTAQPAKSDGDGADDGEALNVENLDSKAAQCDEFSHLLWLEPMEIVVTIGGSPPDRCRDCAGFCGAKLTRRKKIRGSFYTQMSKPFEELTLLAFALFDRFGMLRLKDNHKDHATRKGLCTWETRLGYGDVLLIQDVIVEKPYPRLGPGKKIIRGLLEVT</sequence>
<protein>
    <submittedName>
        <fullName evidence="2">Uncharacterized protein</fullName>
    </submittedName>
</protein>
<dbReference type="RefSeq" id="XP_007751992.1">
    <property type="nucleotide sequence ID" value="XM_007753802.1"/>
</dbReference>
<evidence type="ECO:0000256" key="1">
    <source>
        <dbReference type="SAM" id="MobiDB-lite"/>
    </source>
</evidence>
<dbReference type="Proteomes" id="UP000019471">
    <property type="component" value="Unassembled WGS sequence"/>
</dbReference>
<proteinExistence type="predicted"/>
<reference evidence="2 3" key="1">
    <citation type="submission" date="2013-03" db="EMBL/GenBank/DDBJ databases">
        <title>The Genome Sequence of Cladophialophora psammophila CBS 110553.</title>
        <authorList>
            <consortium name="The Broad Institute Genomics Platform"/>
            <person name="Cuomo C."/>
            <person name="de Hoog S."/>
            <person name="Gorbushina A."/>
            <person name="Walker B."/>
            <person name="Young S.K."/>
            <person name="Zeng Q."/>
            <person name="Gargeya S."/>
            <person name="Fitzgerald M."/>
            <person name="Haas B."/>
            <person name="Abouelleil A."/>
            <person name="Allen A.W."/>
            <person name="Alvarado L."/>
            <person name="Arachchi H.M."/>
            <person name="Berlin A.M."/>
            <person name="Chapman S.B."/>
            <person name="Gainer-Dewar J."/>
            <person name="Goldberg J."/>
            <person name="Griggs A."/>
            <person name="Gujja S."/>
            <person name="Hansen M."/>
            <person name="Howarth C."/>
            <person name="Imamovic A."/>
            <person name="Ireland A."/>
            <person name="Larimer J."/>
            <person name="McCowan C."/>
            <person name="Murphy C."/>
            <person name="Pearson M."/>
            <person name="Poon T.W."/>
            <person name="Priest M."/>
            <person name="Roberts A."/>
            <person name="Saif S."/>
            <person name="Shea T."/>
            <person name="Sisk P."/>
            <person name="Sykes S."/>
            <person name="Wortman J."/>
            <person name="Nusbaum C."/>
            <person name="Birren B."/>
        </authorList>
    </citation>
    <scope>NUCLEOTIDE SEQUENCE [LARGE SCALE GENOMIC DNA]</scope>
    <source>
        <strain evidence="2 3">CBS 110553</strain>
    </source>
</reference>
<organism evidence="2 3">
    <name type="scientific">Cladophialophora psammophila CBS 110553</name>
    <dbReference type="NCBI Taxonomy" id="1182543"/>
    <lineage>
        <taxon>Eukaryota</taxon>
        <taxon>Fungi</taxon>
        <taxon>Dikarya</taxon>
        <taxon>Ascomycota</taxon>
        <taxon>Pezizomycotina</taxon>
        <taxon>Eurotiomycetes</taxon>
        <taxon>Chaetothyriomycetidae</taxon>
        <taxon>Chaetothyriales</taxon>
        <taxon>Herpotrichiellaceae</taxon>
        <taxon>Cladophialophora</taxon>
    </lineage>
</organism>
<gene>
    <name evidence="2" type="ORF">A1O5_13236</name>
</gene>
<accession>W9W4Q7</accession>
<keyword evidence="3" id="KW-1185">Reference proteome</keyword>
<comment type="caution">
    <text evidence="2">The sequence shown here is derived from an EMBL/GenBank/DDBJ whole genome shotgun (WGS) entry which is preliminary data.</text>
</comment>
<dbReference type="AlphaFoldDB" id="W9W4Q7"/>
<feature type="compositionally biased region" description="Polar residues" evidence="1">
    <location>
        <begin position="9"/>
        <end position="24"/>
    </location>
</feature>
<dbReference type="GeneID" id="19197919"/>
<feature type="region of interest" description="Disordered" evidence="1">
    <location>
        <begin position="1"/>
        <end position="27"/>
    </location>
</feature>
<dbReference type="HOGENOM" id="CLU_1384036_0_0_1"/>
<dbReference type="OrthoDB" id="508139at2759"/>
<dbReference type="STRING" id="1182543.W9W4Q7"/>
<dbReference type="EMBL" id="AMGX01000044">
    <property type="protein sequence ID" value="EXJ53564.1"/>
    <property type="molecule type" value="Genomic_DNA"/>
</dbReference>
<name>W9W4Q7_9EURO</name>